<dbReference type="EMBL" id="QGKV02000297">
    <property type="protein sequence ID" value="KAF3607703.1"/>
    <property type="molecule type" value="Genomic_DNA"/>
</dbReference>
<name>A0ABQ7EVJ5_BRACR</name>
<evidence type="ECO:0000313" key="3">
    <source>
        <dbReference type="Proteomes" id="UP000266723"/>
    </source>
</evidence>
<accession>A0ABQ7EVJ5</accession>
<feature type="region of interest" description="Disordered" evidence="1">
    <location>
        <begin position="36"/>
        <end position="59"/>
    </location>
</feature>
<dbReference type="Proteomes" id="UP000266723">
    <property type="component" value="Unassembled WGS sequence"/>
</dbReference>
<reference evidence="2 3" key="1">
    <citation type="journal article" date="2020" name="BMC Genomics">
        <title>Intraspecific diversification of the crop wild relative Brassica cretica Lam. using demographic model selection.</title>
        <authorList>
            <person name="Kioukis A."/>
            <person name="Michalopoulou V.A."/>
            <person name="Briers L."/>
            <person name="Pirintsos S."/>
            <person name="Studholme D.J."/>
            <person name="Pavlidis P."/>
            <person name="Sarris P.F."/>
        </authorList>
    </citation>
    <scope>NUCLEOTIDE SEQUENCE [LARGE SCALE GENOMIC DNA]</scope>
    <source>
        <strain evidence="3">cv. PFS-1207/04</strain>
    </source>
</reference>
<protein>
    <submittedName>
        <fullName evidence="2">Uncharacterized protein</fullName>
    </submittedName>
</protein>
<sequence length="107" mass="12836">MEIIKKNDLNQLMPKKPKDFKWLIDVGEAAWEYFTRERQTPTPPPQRTPPPIRLFDGTGKERLKIPPHFPSTWEMMRDGYDESLVRQVMFALLKITNKRQVMFKQYQ</sequence>
<feature type="compositionally biased region" description="Pro residues" evidence="1">
    <location>
        <begin position="41"/>
        <end position="52"/>
    </location>
</feature>
<evidence type="ECO:0000256" key="1">
    <source>
        <dbReference type="SAM" id="MobiDB-lite"/>
    </source>
</evidence>
<comment type="caution">
    <text evidence="2">The sequence shown here is derived from an EMBL/GenBank/DDBJ whole genome shotgun (WGS) entry which is preliminary data.</text>
</comment>
<organism evidence="2 3">
    <name type="scientific">Brassica cretica</name>
    <name type="common">Mustard</name>
    <dbReference type="NCBI Taxonomy" id="69181"/>
    <lineage>
        <taxon>Eukaryota</taxon>
        <taxon>Viridiplantae</taxon>
        <taxon>Streptophyta</taxon>
        <taxon>Embryophyta</taxon>
        <taxon>Tracheophyta</taxon>
        <taxon>Spermatophyta</taxon>
        <taxon>Magnoliopsida</taxon>
        <taxon>eudicotyledons</taxon>
        <taxon>Gunneridae</taxon>
        <taxon>Pentapetalae</taxon>
        <taxon>rosids</taxon>
        <taxon>malvids</taxon>
        <taxon>Brassicales</taxon>
        <taxon>Brassicaceae</taxon>
        <taxon>Brassiceae</taxon>
        <taxon>Brassica</taxon>
    </lineage>
</organism>
<evidence type="ECO:0000313" key="2">
    <source>
        <dbReference type="EMBL" id="KAF3607703.1"/>
    </source>
</evidence>
<gene>
    <name evidence="2" type="ORF">DY000_02045540</name>
</gene>
<proteinExistence type="predicted"/>
<keyword evidence="3" id="KW-1185">Reference proteome</keyword>